<dbReference type="GO" id="GO:0020037">
    <property type="term" value="F:heme binding"/>
    <property type="evidence" value="ECO:0007669"/>
    <property type="project" value="InterPro"/>
</dbReference>
<organism evidence="8 9">
    <name type="scientific">Brevifollis gellanilyticus</name>
    <dbReference type="NCBI Taxonomy" id="748831"/>
    <lineage>
        <taxon>Bacteria</taxon>
        <taxon>Pseudomonadati</taxon>
        <taxon>Verrucomicrobiota</taxon>
        <taxon>Verrucomicrobiia</taxon>
        <taxon>Verrucomicrobiales</taxon>
        <taxon>Verrucomicrobiaceae</taxon>
    </lineage>
</organism>
<keyword evidence="1 4" id="KW-0349">Heme</keyword>
<dbReference type="InterPro" id="IPR011429">
    <property type="entry name" value="Cyt_c_Planctomycete-type"/>
</dbReference>
<dbReference type="EMBL" id="BKAG01000001">
    <property type="protein sequence ID" value="GEP40981.1"/>
    <property type="molecule type" value="Genomic_DNA"/>
</dbReference>
<dbReference type="Pfam" id="PF07635">
    <property type="entry name" value="PSCyt1"/>
    <property type="match status" value="1"/>
</dbReference>
<feature type="compositionally biased region" description="Polar residues" evidence="5">
    <location>
        <begin position="843"/>
        <end position="855"/>
    </location>
</feature>
<gene>
    <name evidence="8" type="primary">cti_1</name>
    <name evidence="8" type="ORF">BGE01nite_02720</name>
</gene>
<dbReference type="PANTHER" id="PTHR35889">
    <property type="entry name" value="CYCLOINULO-OLIGOSACCHARIDE FRUCTANOTRANSFERASE-RELATED"/>
    <property type="match status" value="1"/>
</dbReference>
<evidence type="ECO:0000313" key="8">
    <source>
        <dbReference type="EMBL" id="GEP40981.1"/>
    </source>
</evidence>
<dbReference type="Proteomes" id="UP000321577">
    <property type="component" value="Unassembled WGS sequence"/>
</dbReference>
<dbReference type="SUPFAM" id="SSF46626">
    <property type="entry name" value="Cytochrome c"/>
    <property type="match status" value="1"/>
</dbReference>
<proteinExistence type="predicted"/>
<name>A0A512M3T3_9BACT</name>
<keyword evidence="6" id="KW-0732">Signal</keyword>
<feature type="region of interest" description="Disordered" evidence="5">
    <location>
        <begin position="843"/>
        <end position="863"/>
    </location>
</feature>
<comment type="caution">
    <text evidence="8">The sequence shown here is derived from an EMBL/GenBank/DDBJ whole genome shotgun (WGS) entry which is preliminary data.</text>
</comment>
<evidence type="ECO:0000313" key="9">
    <source>
        <dbReference type="Proteomes" id="UP000321577"/>
    </source>
</evidence>
<dbReference type="PANTHER" id="PTHR35889:SF3">
    <property type="entry name" value="F-BOX DOMAIN-CONTAINING PROTEIN"/>
    <property type="match status" value="1"/>
</dbReference>
<protein>
    <submittedName>
        <fullName evidence="8">Peptidyl-prolyl cis-trans isomerase</fullName>
    </submittedName>
</protein>
<feature type="domain" description="Cytochrome c" evidence="7">
    <location>
        <begin position="21"/>
        <end position="215"/>
    </location>
</feature>
<keyword evidence="2 4" id="KW-0479">Metal-binding</keyword>
<evidence type="ECO:0000256" key="1">
    <source>
        <dbReference type="ARBA" id="ARBA00022617"/>
    </source>
</evidence>
<evidence type="ECO:0000256" key="6">
    <source>
        <dbReference type="SAM" id="SignalP"/>
    </source>
</evidence>
<dbReference type="InterPro" id="IPR011444">
    <property type="entry name" value="DUF1549"/>
</dbReference>
<dbReference type="RefSeq" id="WP_146848447.1">
    <property type="nucleotide sequence ID" value="NZ_BKAG01000001.1"/>
</dbReference>
<feature type="chain" id="PRO_5021714775" evidence="6">
    <location>
        <begin position="25"/>
        <end position="1084"/>
    </location>
</feature>
<dbReference type="GO" id="GO:0009055">
    <property type="term" value="F:electron transfer activity"/>
    <property type="evidence" value="ECO:0007669"/>
    <property type="project" value="InterPro"/>
</dbReference>
<keyword evidence="9" id="KW-1185">Reference proteome</keyword>
<dbReference type="InterPro" id="IPR009056">
    <property type="entry name" value="Cyt_c-like_dom"/>
</dbReference>
<dbReference type="InterPro" id="IPR022655">
    <property type="entry name" value="DUF1553"/>
</dbReference>
<reference evidence="8 9" key="1">
    <citation type="submission" date="2019-07" db="EMBL/GenBank/DDBJ databases">
        <title>Whole genome shotgun sequence of Brevifollis gellanilyticus NBRC 108608.</title>
        <authorList>
            <person name="Hosoyama A."/>
            <person name="Uohara A."/>
            <person name="Ohji S."/>
            <person name="Ichikawa N."/>
        </authorList>
    </citation>
    <scope>NUCLEOTIDE SEQUENCE [LARGE SCALE GENOMIC DNA]</scope>
    <source>
        <strain evidence="8 9">NBRC 108608</strain>
    </source>
</reference>
<dbReference type="AlphaFoldDB" id="A0A512M3T3"/>
<dbReference type="PROSITE" id="PS51007">
    <property type="entry name" value="CYTC"/>
    <property type="match status" value="1"/>
</dbReference>
<dbReference type="Pfam" id="PF07583">
    <property type="entry name" value="PSCyt2"/>
    <property type="match status" value="1"/>
</dbReference>
<evidence type="ECO:0000259" key="7">
    <source>
        <dbReference type="PROSITE" id="PS51007"/>
    </source>
</evidence>
<evidence type="ECO:0000256" key="4">
    <source>
        <dbReference type="PROSITE-ProRule" id="PRU00433"/>
    </source>
</evidence>
<evidence type="ECO:0000256" key="2">
    <source>
        <dbReference type="ARBA" id="ARBA00022723"/>
    </source>
</evidence>
<dbReference type="GO" id="GO:0046872">
    <property type="term" value="F:metal ion binding"/>
    <property type="evidence" value="ECO:0007669"/>
    <property type="project" value="UniProtKB-KW"/>
</dbReference>
<evidence type="ECO:0000256" key="3">
    <source>
        <dbReference type="ARBA" id="ARBA00023004"/>
    </source>
</evidence>
<accession>A0A512M3T3</accession>
<dbReference type="OrthoDB" id="174255at2"/>
<dbReference type="Pfam" id="PF07587">
    <property type="entry name" value="PSD1"/>
    <property type="match status" value="1"/>
</dbReference>
<evidence type="ECO:0000256" key="5">
    <source>
        <dbReference type="SAM" id="MobiDB-lite"/>
    </source>
</evidence>
<keyword evidence="8" id="KW-0413">Isomerase</keyword>
<dbReference type="InterPro" id="IPR036909">
    <property type="entry name" value="Cyt_c-like_dom_sf"/>
</dbReference>
<sequence>MSPHRPTLIFLLTAATLATVPASAQDKPTFNRDIRPILSENCFACHGFDSKKREADLRLDTPEGAFTETDGIFPIKPGDLTKSEVWQRIITTDEDDLMPPKDSHKKLTQAQKDTLKRWIEQGATYQKHWAFESPALPPIPSAQAPSNSPIDAFLAARQNQDRLNFADEAPKETLIRRVAFTLTGLPPTLAEVDAFLKDTSPKAYEAMVDRYMQSPRYGEEMAKHWLDVARYADTHGLHLDNERTMWAYRDWVVRAFNANLPFDQFTVWQLAGDLLPNATTDQITATGFSRCNVTTSEGGAIDEEYRHLYAIDRASTLTTAWMGLTGGCAQCHDHKYDPLTTAEFYSLYAFFYSGADPAMDKNIATTEPFQRLPKDNQQKTLEAAIQAEAEALKALDASAQNVAYADPATLKPAPEPQPSTQVLFDDAFPIGTDVRNTSRNPSAWVSAPDYGTKSGSRVLTHTGGQLMEDVITLALTPLTVPESPRISVWARTDPQSPPRVLSIVSGGRRVFWGEENALADIPAGPITQVTHAGPLPKPGTWTQLSFDPSVLELKVGSRISTLSIQQYGGIVAWDLCTLTGNLRKSEDTLASFSLWWKAVSSGKKVSADVPADLLKPLTTDPAKHTKLHIADVRAKAPKPAAPLTPEEEAKAVAAAKREAQPTIDKEREALLGFYLARIAHPANEDIATKRKTWEAAKVARSTADYAISGTFVFRDMETPRETFVAMRGQYNKLGDKVVPSTPAFLPKLAQSTERASRLDLAKWLVAPEHPLTSRVTVNRFWQQIFGIGLVKTSHDFGSQSEPPSHAELLDYLAVSFQKSGWDIKRLIKELLMTQAFRQDCKTSFPTRSGSGSDNGLENPFYTDPENRLLARGPRIRLDAEQIRDNALFVSGLINLEVGGRGVRTYQPPNIWEPVGYGDSNTRYYLQDHGPSLYRRSLYSFLKRTAPPPFMSNFDAPNREQSCTRRERSNTPLQALQLMNDVQHFEAARALAERTLQEGGKDDAARLNWLFRTVLSRDPDAQESTMLTAALLKQRELYKADPAAAEKAIHTGESKPKGIASPIETASWTLMANLVLNLDETVMRN</sequence>
<keyword evidence="3 4" id="KW-0408">Iron</keyword>
<dbReference type="GO" id="GO:0016853">
    <property type="term" value="F:isomerase activity"/>
    <property type="evidence" value="ECO:0007669"/>
    <property type="project" value="UniProtKB-KW"/>
</dbReference>
<feature type="signal peptide" evidence="6">
    <location>
        <begin position="1"/>
        <end position="24"/>
    </location>
</feature>